<evidence type="ECO:0000313" key="2">
    <source>
        <dbReference type="EMBL" id="KAF3072801.1"/>
    </source>
</evidence>
<evidence type="ECO:0000313" key="3">
    <source>
        <dbReference type="Proteomes" id="UP000801864"/>
    </source>
</evidence>
<evidence type="ECO:0000256" key="1">
    <source>
        <dbReference type="SAM" id="MobiDB-lite"/>
    </source>
</evidence>
<feature type="region of interest" description="Disordered" evidence="1">
    <location>
        <begin position="74"/>
        <end position="102"/>
    </location>
</feature>
<feature type="region of interest" description="Disordered" evidence="1">
    <location>
        <begin position="1"/>
        <end position="25"/>
    </location>
</feature>
<feature type="compositionally biased region" description="Basic residues" evidence="1">
    <location>
        <begin position="1"/>
        <end position="10"/>
    </location>
</feature>
<protein>
    <submittedName>
        <fullName evidence="2">Uncharacterized protein</fullName>
    </submittedName>
</protein>
<proteinExistence type="predicted"/>
<reference evidence="2 3" key="1">
    <citation type="submission" date="2018-06" db="EMBL/GenBank/DDBJ databases">
        <title>Genome analysis of cellulolytic fungus Trichoderma lentiforme CFAM-422.</title>
        <authorList>
            <person name="Steindorff A.S."/>
            <person name="Formighieri E.F."/>
            <person name="Midorikawa G.E.O."/>
            <person name="Tamietti M.S."/>
            <person name="Ramos E.Z."/>
            <person name="Silva A.S."/>
            <person name="Bon E.P.S."/>
            <person name="Mendes T.D."/>
            <person name="Damaso M.C.T."/>
            <person name="Favaro L.C.L."/>
        </authorList>
    </citation>
    <scope>NUCLEOTIDE SEQUENCE [LARGE SCALE GENOMIC DNA]</scope>
    <source>
        <strain evidence="2 3">CFAM-422</strain>
    </source>
</reference>
<dbReference type="Proteomes" id="UP000801864">
    <property type="component" value="Unassembled WGS sequence"/>
</dbReference>
<name>A0A9P4XFA5_9HYPO</name>
<keyword evidence="3" id="KW-1185">Reference proteome</keyword>
<organism evidence="2 3">
    <name type="scientific">Trichoderma lentiforme</name>
    <dbReference type="NCBI Taxonomy" id="1567552"/>
    <lineage>
        <taxon>Eukaryota</taxon>
        <taxon>Fungi</taxon>
        <taxon>Dikarya</taxon>
        <taxon>Ascomycota</taxon>
        <taxon>Pezizomycotina</taxon>
        <taxon>Sordariomycetes</taxon>
        <taxon>Hypocreomycetidae</taxon>
        <taxon>Hypocreales</taxon>
        <taxon>Hypocreaceae</taxon>
        <taxon>Trichoderma</taxon>
    </lineage>
</organism>
<gene>
    <name evidence="2" type="ORF">CFAM422_004916</name>
</gene>
<comment type="caution">
    <text evidence="2">The sequence shown here is derived from an EMBL/GenBank/DDBJ whole genome shotgun (WGS) entry which is preliminary data.</text>
</comment>
<dbReference type="AlphaFoldDB" id="A0A9P4XFA5"/>
<feature type="compositionally biased region" description="Basic residues" evidence="1">
    <location>
        <begin position="89"/>
        <end position="102"/>
    </location>
</feature>
<feature type="compositionally biased region" description="Basic and acidic residues" evidence="1">
    <location>
        <begin position="15"/>
        <end position="25"/>
    </location>
</feature>
<sequence length="102" mass="11264">MNALRAHRWAAGRIGDGKDAGPDSVKRARVWEKADGIAKRTRQATVETGKLEEGERLKTQKGVSRTGVEGIALEASGAAARRTEAGKQQARKKRNKKKRKEW</sequence>
<accession>A0A9P4XFA5</accession>
<dbReference type="EMBL" id="QLNT01000007">
    <property type="protein sequence ID" value="KAF3072801.1"/>
    <property type="molecule type" value="Genomic_DNA"/>
</dbReference>